<dbReference type="PROSITE" id="PS51257">
    <property type="entry name" value="PROKAR_LIPOPROTEIN"/>
    <property type="match status" value="1"/>
</dbReference>
<accession>A0A7T8AS03</accession>
<evidence type="ECO:0000313" key="1">
    <source>
        <dbReference type="EMBL" id="QQN89454.1"/>
    </source>
</evidence>
<reference evidence="1 2" key="1">
    <citation type="submission" date="2020-08" db="EMBL/GenBank/DDBJ databases">
        <title>Emergence of ISAba1-mediated novel tet(X) in Acinetobacter variabilis from a chicken farm.</title>
        <authorList>
            <person name="Peng K."/>
            <person name="Li R."/>
        </authorList>
    </citation>
    <scope>NUCLEOTIDE SEQUENCE [LARGE SCALE GENOMIC DNA]</scope>
    <source>
        <strain evidence="1 2">XM9F202-2</strain>
    </source>
</reference>
<sequence>MAMNIKNFLLLGILGFLTGCQVVETADDKKSVSMLPLYIPKEARYLNTPSNAPTSEKLTAYTNQLVSQEQKYATIKTIPYTFFQGSGSLSAYPYTVYTFDGKRVRFVENSIISPSTTMTRFDYSQAKLKLPVGQHDIVFVSGIGNHSYFTEIKNITLEENKDYVIGVDRIPGSKPRVFIAEYEVDSRFKSNDPDSIVIKKRIVEDVEHANLKSVKVY</sequence>
<dbReference type="EMBL" id="CP060811">
    <property type="protein sequence ID" value="QQN89454.1"/>
    <property type="molecule type" value="Genomic_DNA"/>
</dbReference>
<dbReference type="RefSeq" id="WP_180003502.1">
    <property type="nucleotide sequence ID" value="NZ_CP060811.1"/>
</dbReference>
<protein>
    <recommendedName>
        <fullName evidence="3">Lipoprotein</fullName>
    </recommendedName>
</protein>
<dbReference type="Proteomes" id="UP000596079">
    <property type="component" value="Chromosome"/>
</dbReference>
<gene>
    <name evidence="1" type="ORF">IAQ69_07340</name>
</gene>
<proteinExistence type="predicted"/>
<dbReference type="AlphaFoldDB" id="A0A7T8AS03"/>
<name>A0A7T8AS03_9GAMM</name>
<evidence type="ECO:0008006" key="3">
    <source>
        <dbReference type="Google" id="ProtNLM"/>
    </source>
</evidence>
<evidence type="ECO:0000313" key="2">
    <source>
        <dbReference type="Proteomes" id="UP000596079"/>
    </source>
</evidence>
<organism evidence="1 2">
    <name type="scientific">Acinetobacter variabilis</name>
    <dbReference type="NCBI Taxonomy" id="70346"/>
    <lineage>
        <taxon>Bacteria</taxon>
        <taxon>Pseudomonadati</taxon>
        <taxon>Pseudomonadota</taxon>
        <taxon>Gammaproteobacteria</taxon>
        <taxon>Moraxellales</taxon>
        <taxon>Moraxellaceae</taxon>
        <taxon>Acinetobacter</taxon>
    </lineage>
</organism>